<dbReference type="GO" id="GO:0006888">
    <property type="term" value="P:endoplasmic reticulum to Golgi vesicle-mediated transport"/>
    <property type="evidence" value="ECO:0007669"/>
    <property type="project" value="InterPro"/>
</dbReference>
<gene>
    <name evidence="1" type="ORF">A9F13_21g00286</name>
</gene>
<dbReference type="GO" id="GO:0060628">
    <property type="term" value="P:regulation of ER to Golgi vesicle-mediated transport"/>
    <property type="evidence" value="ECO:0007669"/>
    <property type="project" value="TreeGrafter"/>
</dbReference>
<proteinExistence type="predicted"/>
<name>A0AA91PVN1_CLALS</name>
<dbReference type="Pfam" id="PF04437">
    <property type="entry name" value="RINT1_TIP1"/>
    <property type="match status" value="1"/>
</dbReference>
<organism evidence="1 2">
    <name type="scientific">Clavispora lusitaniae</name>
    <name type="common">Candida lusitaniae</name>
    <dbReference type="NCBI Taxonomy" id="36911"/>
    <lineage>
        <taxon>Eukaryota</taxon>
        <taxon>Fungi</taxon>
        <taxon>Dikarya</taxon>
        <taxon>Ascomycota</taxon>
        <taxon>Saccharomycotina</taxon>
        <taxon>Pichiomycetes</taxon>
        <taxon>Metschnikowiaceae</taxon>
        <taxon>Clavispora</taxon>
    </lineage>
</organism>
<dbReference type="KEGG" id="clus:A9F13_21g00286"/>
<dbReference type="AlphaFoldDB" id="A0AA91PVN1"/>
<evidence type="ECO:0000313" key="2">
    <source>
        <dbReference type="Proteomes" id="UP000195602"/>
    </source>
</evidence>
<dbReference type="Gene3D" id="1.20.58.1420">
    <property type="entry name" value="Dsl1p vesicle tethering complex, Tip20p subunit, domain B"/>
    <property type="match status" value="1"/>
</dbReference>
<dbReference type="InterPro" id="IPR042044">
    <property type="entry name" value="EXOC6PINT-1/Sec15/Tip20_C_dom2"/>
</dbReference>
<dbReference type="Gene3D" id="1.20.58.670">
    <property type="entry name" value="Dsl1p vesicle tethering complex, Tip20p subunit, domain D"/>
    <property type="match status" value="1"/>
</dbReference>
<reference evidence="1 2" key="1">
    <citation type="submission" date="2017-04" db="EMBL/GenBank/DDBJ databases">
        <title>Draft genome of the yeast Clavispora lusitaniae type strain CBS 6936.</title>
        <authorList>
            <person name="Durrens P."/>
            <person name="Klopp C."/>
            <person name="Biteau N."/>
            <person name="Fitton-Ouhabi V."/>
            <person name="Dementhon K."/>
            <person name="Accoceberry I."/>
            <person name="Sherman D.J."/>
            <person name="Noel T."/>
        </authorList>
    </citation>
    <scope>NUCLEOTIDE SEQUENCE [LARGE SCALE GENOMIC DNA]</scope>
    <source>
        <strain evidence="1 2">CBS 6936</strain>
    </source>
</reference>
<comment type="caution">
    <text evidence="1">The sequence shown here is derived from an EMBL/GenBank/DDBJ whole genome shotgun (WGS) entry which is preliminary data.</text>
</comment>
<dbReference type="GO" id="GO:0006890">
    <property type="term" value="P:retrograde vesicle-mediated transport, Golgi to endoplasmic reticulum"/>
    <property type="evidence" value="ECO:0007669"/>
    <property type="project" value="InterPro"/>
</dbReference>
<sequence length="753" mass="85936">MDYINTNFVFLRDLEEIDAHINALSEQKLNITKAIKAKTNARNLNGPDAAQCEALVHAVQDLSGSESIEAVDQLVKNFGDVKILREIRRALQKKLELERENAVLIRAADIESRLNQLSESSPVEEFNAASTAISDIHDESLEKSLRSQLKLVSEPRKAVLQDELTKALEKVKWLAPHEKVTIPAADFKLISSKFTELVDLEALNSIPEYPESWFALQVLLHPFILRFNYHFNQNTETNKISRPEWALNYVETFFSDNHAVLELAIGDAFSKHNRIGIFEVLTALLIPLRDKLTQMLSIINTNIEKSSSEGDTAALDRDGRLLSHLIFETASFDQRLRKNYKYNPFIEVSLAAPPHKWAGLTGDILATDGSESSAVNNWLNLEFRLAKSRFETDIVGASNAFEIDYEFNASSDNPSDVLKPSYSAFALVKLFDNLTTHFKSLSIVKYQLKYVSKIQLVLLDDYYNALEKEFRQFNESLSSKLISNFLSGTIKPDSNNAAQTIATNGLKGLEILTGLYCSIKFVIESMEDWSTELVYIQLWNMFCSLSDTKDRDNSIFGATIVQYHGLLDKVIEKYTDFFRREIRGTLKEYVNSCSWIIDNDMKKNNQPSTQLSNFILILPSYMSFLKRSLPELDYFLVSSKVCDSYARVLQEYVISNNQFNKNGLSQLKVDLECLSSYMADYLLMSTNYKYSNIENRNYKRLIQSVKMMEHFDATTAKLLKRNPDSNNDIRAEFTDGLDCLSDNDLRDLLFRIV</sequence>
<evidence type="ECO:0008006" key="3">
    <source>
        <dbReference type="Google" id="ProtNLM"/>
    </source>
</evidence>
<dbReference type="Proteomes" id="UP000195602">
    <property type="component" value="Unassembled WGS sequence"/>
</dbReference>
<dbReference type="PANTHER" id="PTHR13520">
    <property type="entry name" value="RAD50-INTERACTING PROTEIN 1 RINT-1"/>
    <property type="match status" value="1"/>
</dbReference>
<accession>A0AA91PVN1</accession>
<dbReference type="InterPro" id="IPR007528">
    <property type="entry name" value="RINT1_Tip20"/>
</dbReference>
<dbReference type="GO" id="GO:0070939">
    <property type="term" value="C:Dsl1/NZR complex"/>
    <property type="evidence" value="ECO:0007669"/>
    <property type="project" value="InterPro"/>
</dbReference>
<dbReference type="EMBL" id="LYUB02000021">
    <property type="protein sequence ID" value="OVF06206.1"/>
    <property type="molecule type" value="Genomic_DNA"/>
</dbReference>
<dbReference type="InterPro" id="IPR042042">
    <property type="entry name" value="Tip20p_domB"/>
</dbReference>
<dbReference type="PANTHER" id="PTHR13520:SF0">
    <property type="entry name" value="RAD50-INTERACTING PROTEIN 1"/>
    <property type="match status" value="1"/>
</dbReference>
<protein>
    <recommendedName>
        <fullName evidence="3">RAD50-interacting protein 1</fullName>
    </recommendedName>
</protein>
<dbReference type="PROSITE" id="PS51386">
    <property type="entry name" value="RINT1_TIP20"/>
    <property type="match status" value="1"/>
</dbReference>
<evidence type="ECO:0000313" key="1">
    <source>
        <dbReference type="EMBL" id="OVF06206.1"/>
    </source>
</evidence>